<keyword evidence="1" id="KW-1015">Disulfide bond</keyword>
<dbReference type="EMBL" id="JBEDUW010000001">
    <property type="protein sequence ID" value="KAK9947539.1"/>
    <property type="molecule type" value="Genomic_DNA"/>
</dbReference>
<dbReference type="InterPro" id="IPR003245">
    <property type="entry name" value="Phytocyanin_dom"/>
</dbReference>
<gene>
    <name evidence="6" type="ORF">M0R45_003159</name>
</gene>
<dbReference type="Proteomes" id="UP001457282">
    <property type="component" value="Unassembled WGS sequence"/>
</dbReference>
<feature type="domain" description="Phytocyanin" evidence="5">
    <location>
        <begin position="274"/>
        <end position="375"/>
    </location>
</feature>
<feature type="domain" description="Phytocyanin" evidence="5">
    <location>
        <begin position="26"/>
        <end position="129"/>
    </location>
</feature>
<feature type="chain" id="PRO_5043418901" description="Phytocyanin domain-containing protein" evidence="4">
    <location>
        <begin position="25"/>
        <end position="431"/>
    </location>
</feature>
<dbReference type="InterPro" id="IPR039391">
    <property type="entry name" value="Phytocyanin-like"/>
</dbReference>
<evidence type="ECO:0000256" key="2">
    <source>
        <dbReference type="ARBA" id="ARBA00023180"/>
    </source>
</evidence>
<feature type="signal peptide" evidence="4">
    <location>
        <begin position="1"/>
        <end position="24"/>
    </location>
</feature>
<dbReference type="Pfam" id="PF02298">
    <property type="entry name" value="Cu_bind_like"/>
    <property type="match status" value="3"/>
</dbReference>
<feature type="region of interest" description="Disordered" evidence="3">
    <location>
        <begin position="376"/>
        <end position="400"/>
    </location>
</feature>
<evidence type="ECO:0000259" key="5">
    <source>
        <dbReference type="PROSITE" id="PS51485"/>
    </source>
</evidence>
<dbReference type="Gene3D" id="2.60.40.420">
    <property type="entry name" value="Cupredoxins - blue copper proteins"/>
    <property type="match status" value="3"/>
</dbReference>
<dbReference type="SUPFAM" id="SSF49503">
    <property type="entry name" value="Cupredoxins"/>
    <property type="match status" value="3"/>
</dbReference>
<dbReference type="GO" id="GO:0005886">
    <property type="term" value="C:plasma membrane"/>
    <property type="evidence" value="ECO:0007669"/>
    <property type="project" value="TreeGrafter"/>
</dbReference>
<organism evidence="6 7">
    <name type="scientific">Rubus argutus</name>
    <name type="common">Southern blackberry</name>
    <dbReference type="NCBI Taxonomy" id="59490"/>
    <lineage>
        <taxon>Eukaryota</taxon>
        <taxon>Viridiplantae</taxon>
        <taxon>Streptophyta</taxon>
        <taxon>Embryophyta</taxon>
        <taxon>Tracheophyta</taxon>
        <taxon>Spermatophyta</taxon>
        <taxon>Magnoliopsida</taxon>
        <taxon>eudicotyledons</taxon>
        <taxon>Gunneridae</taxon>
        <taxon>Pentapetalae</taxon>
        <taxon>rosids</taxon>
        <taxon>fabids</taxon>
        <taxon>Rosales</taxon>
        <taxon>Rosaceae</taxon>
        <taxon>Rosoideae</taxon>
        <taxon>Rosoideae incertae sedis</taxon>
        <taxon>Rubus</taxon>
    </lineage>
</organism>
<feature type="compositionally biased region" description="Pro residues" evidence="3">
    <location>
        <begin position="135"/>
        <end position="147"/>
    </location>
</feature>
<keyword evidence="2" id="KW-0325">Glycoprotein</keyword>
<dbReference type="InterPro" id="IPR008972">
    <property type="entry name" value="Cupredoxin"/>
</dbReference>
<feature type="region of interest" description="Disordered" evidence="3">
    <location>
        <begin position="128"/>
        <end position="148"/>
    </location>
</feature>
<evidence type="ECO:0000313" key="7">
    <source>
        <dbReference type="Proteomes" id="UP001457282"/>
    </source>
</evidence>
<comment type="caution">
    <text evidence="6">The sequence shown here is derived from an EMBL/GenBank/DDBJ whole genome shotgun (WGS) entry which is preliminary data.</text>
</comment>
<accession>A0AAW1YEJ4</accession>
<dbReference type="PROSITE" id="PS51485">
    <property type="entry name" value="PHYTOCYANIN"/>
    <property type="match status" value="3"/>
</dbReference>
<name>A0AAW1YEJ4_RUBAR</name>
<keyword evidence="7" id="KW-1185">Reference proteome</keyword>
<evidence type="ECO:0000256" key="1">
    <source>
        <dbReference type="ARBA" id="ARBA00023157"/>
    </source>
</evidence>
<evidence type="ECO:0000313" key="6">
    <source>
        <dbReference type="EMBL" id="KAK9947539.1"/>
    </source>
</evidence>
<dbReference type="PANTHER" id="PTHR33021:SF325">
    <property type="entry name" value="PHYTOCYANIN DOMAIN-CONTAINING PROTEIN"/>
    <property type="match status" value="1"/>
</dbReference>
<feature type="domain" description="Phytocyanin" evidence="5">
    <location>
        <begin position="150"/>
        <end position="253"/>
    </location>
</feature>
<evidence type="ECO:0000256" key="3">
    <source>
        <dbReference type="SAM" id="MobiDB-lite"/>
    </source>
</evidence>
<sequence>MGSELKYLAVLAITVVALLHSTAAQETHVVGDKFGWLVPPGGHYAYEVWAAEQKFSVGDILEFNFTTGDQDVAKVTKEAFDSCNSTSPIELKTTGPANFTLDTIGEYYFIGTKDRHCELGQKIAINVTAHSGSPTPSPSPKPSPTPRGPVTYVVGDQFGWIVPLGGELAYSAWAYGKTFYVGDTLEFNFTTGEQDVALVTKEAFETCTLNTQITLITAGPAYFKLNVTGSYYFIGTKDKHCELGQKLAINVTANPGGPSASPTPVPAPTPRGPATYIVGDKLGWFVAGQNAYSAWAYGKTFIVGDTLVFNFINGTQDVAVVTKAAFDNCTTNNTVAVFTNSPVNIILNSTGEHYFTSTYSRHCELGQKLEINVTAKSTGTATSPSSPTTPSSLAPSAHSPAASGPYNSAPSMINGSGYFVSFLLVALAFFH</sequence>
<dbReference type="AlphaFoldDB" id="A0AAW1YEJ4"/>
<evidence type="ECO:0000256" key="4">
    <source>
        <dbReference type="SAM" id="SignalP"/>
    </source>
</evidence>
<proteinExistence type="predicted"/>
<reference evidence="6 7" key="1">
    <citation type="journal article" date="2023" name="G3 (Bethesda)">
        <title>A chromosome-length genome assembly and annotation of blackberry (Rubus argutus, cv. 'Hillquist').</title>
        <authorList>
            <person name="Bruna T."/>
            <person name="Aryal R."/>
            <person name="Dudchenko O."/>
            <person name="Sargent D.J."/>
            <person name="Mead D."/>
            <person name="Buti M."/>
            <person name="Cavallini A."/>
            <person name="Hytonen T."/>
            <person name="Andres J."/>
            <person name="Pham M."/>
            <person name="Weisz D."/>
            <person name="Mascagni F."/>
            <person name="Usai G."/>
            <person name="Natali L."/>
            <person name="Bassil N."/>
            <person name="Fernandez G.E."/>
            <person name="Lomsadze A."/>
            <person name="Armour M."/>
            <person name="Olukolu B."/>
            <person name="Poorten T."/>
            <person name="Britton C."/>
            <person name="Davik J."/>
            <person name="Ashrafi H."/>
            <person name="Aiden E.L."/>
            <person name="Borodovsky M."/>
            <person name="Worthington M."/>
        </authorList>
    </citation>
    <scope>NUCLEOTIDE SEQUENCE [LARGE SCALE GENOMIC DNA]</scope>
    <source>
        <strain evidence="6">PI 553951</strain>
    </source>
</reference>
<protein>
    <recommendedName>
        <fullName evidence="5">Phytocyanin domain-containing protein</fullName>
    </recommendedName>
</protein>
<dbReference type="GO" id="GO:0009055">
    <property type="term" value="F:electron transfer activity"/>
    <property type="evidence" value="ECO:0007669"/>
    <property type="project" value="InterPro"/>
</dbReference>
<dbReference type="PANTHER" id="PTHR33021">
    <property type="entry name" value="BLUE COPPER PROTEIN"/>
    <property type="match status" value="1"/>
</dbReference>
<dbReference type="FunFam" id="2.60.40.420:FF:000034">
    <property type="entry name" value="Cupredoxin superfamily protein"/>
    <property type="match status" value="3"/>
</dbReference>
<keyword evidence="4" id="KW-0732">Signal</keyword>